<dbReference type="VEuPathDB" id="CryptoDB:Cvel_23575"/>
<evidence type="ECO:0000313" key="2">
    <source>
        <dbReference type="EMBL" id="CEM34934.1"/>
    </source>
</evidence>
<reference evidence="2" key="1">
    <citation type="submission" date="2014-11" db="EMBL/GenBank/DDBJ databases">
        <authorList>
            <person name="Otto D Thomas"/>
            <person name="Naeem Raeece"/>
        </authorList>
    </citation>
    <scope>NUCLEOTIDE SEQUENCE</scope>
</reference>
<feature type="compositionally biased region" description="Basic and acidic residues" evidence="1">
    <location>
        <begin position="344"/>
        <end position="357"/>
    </location>
</feature>
<gene>
    <name evidence="2" type="ORF">Cvel_23575</name>
</gene>
<accession>A0A0G4GVM5</accession>
<feature type="compositionally biased region" description="Low complexity" evidence="1">
    <location>
        <begin position="188"/>
        <end position="197"/>
    </location>
</feature>
<protein>
    <submittedName>
        <fullName evidence="2">Uncharacterized protein</fullName>
    </submittedName>
</protein>
<dbReference type="AlphaFoldDB" id="A0A0G4GVM5"/>
<feature type="compositionally biased region" description="Low complexity" evidence="1">
    <location>
        <begin position="234"/>
        <end position="253"/>
    </location>
</feature>
<feature type="compositionally biased region" description="Pro residues" evidence="1">
    <location>
        <begin position="283"/>
        <end position="294"/>
    </location>
</feature>
<feature type="compositionally biased region" description="Low complexity" evidence="1">
    <location>
        <begin position="263"/>
        <end position="282"/>
    </location>
</feature>
<organism evidence="2">
    <name type="scientific">Chromera velia CCMP2878</name>
    <dbReference type="NCBI Taxonomy" id="1169474"/>
    <lineage>
        <taxon>Eukaryota</taxon>
        <taxon>Sar</taxon>
        <taxon>Alveolata</taxon>
        <taxon>Colpodellida</taxon>
        <taxon>Chromeraceae</taxon>
        <taxon>Chromera</taxon>
    </lineage>
</organism>
<name>A0A0G4GVM5_9ALVE</name>
<proteinExistence type="predicted"/>
<sequence>MERPVETQESDSESLCSNDSWYREKRREEDFVRQRQDENENIKRRRLELLEEGRREREAYHGYEYNGNGASYREYMSSEAKIANILHSNPNWTYEEESSDEEVEEEWEVEKRLAAEEERRRFVENHTRYMERLALLEEAAQARNDRMYYPGQEANGNGASYLKYITGFPRIANLLPSRPENGMGHATASASGLSGAPNPSPSSPSPSASATVGDAAAAASGLPGAPNPSPSSPSPSASATVGDAAAAASGLPGAPNPSPSSPLPSASATVGDAAAAASGLPGAPNPSPSPPSPSSSPAGEAPVQPNQPPSTRTGTKKETGRLSNPVTHSDPIADALSESSDLQKASDDGSDSSEKGGGEGAGVLEDLL</sequence>
<feature type="compositionally biased region" description="Low complexity" evidence="1">
    <location>
        <begin position="205"/>
        <end position="224"/>
    </location>
</feature>
<evidence type="ECO:0000256" key="1">
    <source>
        <dbReference type="SAM" id="MobiDB-lite"/>
    </source>
</evidence>
<dbReference type="EMBL" id="CDMZ01001597">
    <property type="protein sequence ID" value="CEM34934.1"/>
    <property type="molecule type" value="Genomic_DNA"/>
</dbReference>
<feature type="region of interest" description="Disordered" evidence="1">
    <location>
        <begin position="176"/>
        <end position="368"/>
    </location>
</feature>